<gene>
    <name evidence="3" type="ORF">PIB30_081963</name>
</gene>
<proteinExistence type="predicted"/>
<dbReference type="Gene3D" id="1.25.40.10">
    <property type="entry name" value="Tetratricopeptide repeat domain"/>
    <property type="match status" value="1"/>
</dbReference>
<evidence type="ECO:0000256" key="1">
    <source>
        <dbReference type="ARBA" id="ARBA00022737"/>
    </source>
</evidence>
<dbReference type="PROSITE" id="PS51375">
    <property type="entry name" value="PPR"/>
    <property type="match status" value="1"/>
</dbReference>
<dbReference type="PANTHER" id="PTHR47926">
    <property type="entry name" value="PENTATRICOPEPTIDE REPEAT-CONTAINING PROTEIN"/>
    <property type="match status" value="1"/>
</dbReference>
<evidence type="ECO:0000313" key="3">
    <source>
        <dbReference type="EMBL" id="MED6126795.1"/>
    </source>
</evidence>
<evidence type="ECO:0000313" key="4">
    <source>
        <dbReference type="Proteomes" id="UP001341840"/>
    </source>
</evidence>
<keyword evidence="4" id="KW-1185">Reference proteome</keyword>
<dbReference type="Pfam" id="PF01535">
    <property type="entry name" value="PPR"/>
    <property type="match status" value="1"/>
</dbReference>
<dbReference type="InterPro" id="IPR046960">
    <property type="entry name" value="PPR_At4g14850-like_plant"/>
</dbReference>
<comment type="caution">
    <text evidence="3">The sequence shown here is derived from an EMBL/GenBank/DDBJ whole genome shotgun (WGS) entry which is preliminary data.</text>
</comment>
<keyword evidence="1" id="KW-0677">Repeat</keyword>
<name>A0ABU6RS51_9FABA</name>
<protein>
    <recommendedName>
        <fullName evidence="5">Pentatricopeptide repeat-containing protein</fullName>
    </recommendedName>
</protein>
<dbReference type="EMBL" id="JASCZI010031452">
    <property type="protein sequence ID" value="MED6126795.1"/>
    <property type="molecule type" value="Genomic_DNA"/>
</dbReference>
<evidence type="ECO:0008006" key="5">
    <source>
        <dbReference type="Google" id="ProtNLM"/>
    </source>
</evidence>
<feature type="repeat" description="PPR" evidence="2">
    <location>
        <begin position="12"/>
        <end position="42"/>
    </location>
</feature>
<dbReference type="InterPro" id="IPR011990">
    <property type="entry name" value="TPR-like_helical_dom_sf"/>
</dbReference>
<reference evidence="3 4" key="1">
    <citation type="journal article" date="2023" name="Plants (Basel)">
        <title>Bridging the Gap: Combining Genomics and Transcriptomics Approaches to Understand Stylosanthes scabra, an Orphan Legume from the Brazilian Caatinga.</title>
        <authorList>
            <person name="Ferreira-Neto J.R.C."/>
            <person name="da Silva M.D."/>
            <person name="Binneck E."/>
            <person name="de Melo N.F."/>
            <person name="da Silva R.H."/>
            <person name="de Melo A.L.T.M."/>
            <person name="Pandolfi V."/>
            <person name="Bustamante F.O."/>
            <person name="Brasileiro-Vidal A.C."/>
            <person name="Benko-Iseppon A.M."/>
        </authorList>
    </citation>
    <scope>NUCLEOTIDE SEQUENCE [LARGE SCALE GENOMIC DNA]</scope>
    <source>
        <tissue evidence="3">Leaves</tissue>
    </source>
</reference>
<sequence length="227" mass="25492">MAVLFKLVPDRNLEIWNSMIAGYVQNGFGEKELQHFEEMRAAVSVLSACYKLGLSAAGWYLKHQVQLRSITTGMQLFQTLPSMENAIKFLRVLADWWTQNIRTDSITCLIVLSACAHDGLRRRAGRLKEAYDLMKRMAIKLNDAVLGAMLGSCQIHSNVQMAEQVIKLIAAGTVSSADSHSVLLSNTYAASEKWEKSEQMRRFRVDERIHKTLGCSSFIFSASSILK</sequence>
<organism evidence="3 4">
    <name type="scientific">Stylosanthes scabra</name>
    <dbReference type="NCBI Taxonomy" id="79078"/>
    <lineage>
        <taxon>Eukaryota</taxon>
        <taxon>Viridiplantae</taxon>
        <taxon>Streptophyta</taxon>
        <taxon>Embryophyta</taxon>
        <taxon>Tracheophyta</taxon>
        <taxon>Spermatophyta</taxon>
        <taxon>Magnoliopsida</taxon>
        <taxon>eudicotyledons</taxon>
        <taxon>Gunneridae</taxon>
        <taxon>Pentapetalae</taxon>
        <taxon>rosids</taxon>
        <taxon>fabids</taxon>
        <taxon>Fabales</taxon>
        <taxon>Fabaceae</taxon>
        <taxon>Papilionoideae</taxon>
        <taxon>50 kb inversion clade</taxon>
        <taxon>dalbergioids sensu lato</taxon>
        <taxon>Dalbergieae</taxon>
        <taxon>Pterocarpus clade</taxon>
        <taxon>Stylosanthes</taxon>
    </lineage>
</organism>
<dbReference type="InterPro" id="IPR002885">
    <property type="entry name" value="PPR_rpt"/>
</dbReference>
<accession>A0ABU6RS51</accession>
<evidence type="ECO:0000256" key="2">
    <source>
        <dbReference type="PROSITE-ProRule" id="PRU00708"/>
    </source>
</evidence>
<dbReference type="Proteomes" id="UP001341840">
    <property type="component" value="Unassembled WGS sequence"/>
</dbReference>